<feature type="domain" description="NolW-like" evidence="8">
    <location>
        <begin position="273"/>
        <end position="371"/>
    </location>
</feature>
<name>A0A1E5XTE1_9HYPH</name>
<dbReference type="Pfam" id="PF03958">
    <property type="entry name" value="Secretin_N"/>
    <property type="match status" value="2"/>
</dbReference>
<dbReference type="EMBL" id="LAJE02000118">
    <property type="protein sequence ID" value="OEO31851.1"/>
    <property type="molecule type" value="Genomic_DNA"/>
</dbReference>
<dbReference type="Gene3D" id="3.30.1370.120">
    <property type="match status" value="3"/>
</dbReference>
<feature type="domain" description="Type II/III secretion system secretin-like" evidence="7">
    <location>
        <begin position="434"/>
        <end position="599"/>
    </location>
</feature>
<evidence type="ECO:0000256" key="3">
    <source>
        <dbReference type="ARBA" id="ARBA00022729"/>
    </source>
</evidence>
<sequence length="624" mass="66278">MGAQSYARTSGPGVDVIETGEIGGDRRAIIENGASGGAANVTVSRDPALEGKEVTLNFVDTDIREFARVLFSEVLQVPYLIDPNIAGTVTVRSGGRIDANRALVLAKQALETVGSTIRVSDGVYRVTGLASGGYDAANVRSFELNFIDADAAQGALQGLIQGRAEIISSSGNSITMRGDTETLSLVASMISAIDVDRFRTASFGLFPLRYGAATEVAEELRSLYLGVGASNQTIIPIDRINAVLVIASKAENLQFAQKWLDRLDQGPQNQRLVHVYQVKNREADELAKLLDGIFKESMPVETTIVADAAEGQSLTAPGAFLGPEASGGSSGSDGIKVTADPGANKLVIWATKKEYSLIDQALRRLDTPLSQVYVETTIAEVRLGGELRHGVRWFLEAGGLSAGYSDANNGAVAPSFPGFNFAFQVPQAELVISALESHTNVRIVSTPQLTVVDRETATIQVGDQVPIITKSVQDATSGRPVIASDVTFRDTGVILKVTPQIRSSGEVLLEIAQEVSRVVPTTSSQIDSPTISQRKVESTVLVPDGTAIVLAGLMSSNGEESQGGLPGTKGTLLESIFGSKKEAVSRTELIIIIRPMIIKDRSDLRDVAAEVANKMQDVMRVPVE</sequence>
<evidence type="ECO:0000313" key="11">
    <source>
        <dbReference type="Proteomes" id="UP000095463"/>
    </source>
</evidence>
<keyword evidence="2" id="KW-0812">Transmembrane</keyword>
<reference evidence="10 11" key="1">
    <citation type="journal article" date="2015" name="Genome Announc.">
        <title>Genome Assemblies of Three Soil-Associated Devosia species: D. insulae, D. limi, and D. soli.</title>
        <authorList>
            <person name="Hassan Y.I."/>
            <person name="Lepp D."/>
            <person name="Zhou T."/>
        </authorList>
    </citation>
    <scope>NUCLEOTIDE SEQUENCE [LARGE SCALE GENOMIC DNA]</scope>
    <source>
        <strain evidence="10 11">DS-56</strain>
    </source>
</reference>
<dbReference type="PRINTS" id="PR01032">
    <property type="entry name" value="PHAGEIV"/>
</dbReference>
<evidence type="ECO:0000259" key="8">
    <source>
        <dbReference type="Pfam" id="PF03958"/>
    </source>
</evidence>
<evidence type="ECO:0000256" key="6">
    <source>
        <dbReference type="RuleBase" id="RU004004"/>
    </source>
</evidence>
<comment type="similarity">
    <text evidence="5">Belongs to the bacterial secretin family.</text>
</comment>
<keyword evidence="11" id="KW-1185">Reference proteome</keyword>
<dbReference type="Pfam" id="PF21305">
    <property type="entry name" value="type_II_gspD_N0"/>
    <property type="match status" value="1"/>
</dbReference>
<comment type="caution">
    <text evidence="10">The sequence shown here is derived from an EMBL/GenBank/DDBJ whole genome shotgun (WGS) entry which is preliminary data.</text>
</comment>
<keyword evidence="4" id="KW-0472">Membrane</keyword>
<dbReference type="AlphaFoldDB" id="A0A1E5XTE1"/>
<dbReference type="PANTHER" id="PTHR30332">
    <property type="entry name" value="PROBABLE GENERAL SECRETION PATHWAY PROTEIN D"/>
    <property type="match status" value="1"/>
</dbReference>
<gene>
    <name evidence="10" type="ORF">VW23_014335</name>
</gene>
<dbReference type="GO" id="GO:0015627">
    <property type="term" value="C:type II protein secretion system complex"/>
    <property type="evidence" value="ECO:0007669"/>
    <property type="project" value="TreeGrafter"/>
</dbReference>
<dbReference type="InterPro" id="IPR005644">
    <property type="entry name" value="NolW-like"/>
</dbReference>
<evidence type="ECO:0000259" key="7">
    <source>
        <dbReference type="Pfam" id="PF00263"/>
    </source>
</evidence>
<dbReference type="InterPro" id="IPR050810">
    <property type="entry name" value="Bact_Secretion_Sys_Channel"/>
</dbReference>
<feature type="domain" description="NolW-like" evidence="8">
    <location>
        <begin position="205"/>
        <end position="268"/>
    </location>
</feature>
<dbReference type="InterPro" id="IPR038591">
    <property type="entry name" value="NolW-like_sf"/>
</dbReference>
<evidence type="ECO:0000256" key="4">
    <source>
        <dbReference type="ARBA" id="ARBA00023136"/>
    </source>
</evidence>
<dbReference type="Pfam" id="PF00263">
    <property type="entry name" value="Secretin"/>
    <property type="match status" value="1"/>
</dbReference>
<evidence type="ECO:0000256" key="5">
    <source>
        <dbReference type="RuleBase" id="RU004003"/>
    </source>
</evidence>
<organism evidence="10 11">
    <name type="scientific">Devosia insulae DS-56</name>
    <dbReference type="NCBI Taxonomy" id="1116389"/>
    <lineage>
        <taxon>Bacteria</taxon>
        <taxon>Pseudomonadati</taxon>
        <taxon>Pseudomonadota</taxon>
        <taxon>Alphaproteobacteria</taxon>
        <taxon>Hyphomicrobiales</taxon>
        <taxon>Devosiaceae</taxon>
        <taxon>Devosia</taxon>
    </lineage>
</organism>
<keyword evidence="6" id="KW-0813">Transport</keyword>
<keyword evidence="3" id="KW-0732">Signal</keyword>
<dbReference type="PANTHER" id="PTHR30332:SF25">
    <property type="entry name" value="SECRETIN XPSD"/>
    <property type="match status" value="1"/>
</dbReference>
<dbReference type="GO" id="GO:0009306">
    <property type="term" value="P:protein secretion"/>
    <property type="evidence" value="ECO:0007669"/>
    <property type="project" value="InterPro"/>
</dbReference>
<dbReference type="GO" id="GO:0009279">
    <property type="term" value="C:cell outer membrane"/>
    <property type="evidence" value="ECO:0007669"/>
    <property type="project" value="UniProtKB-SubCell"/>
</dbReference>
<dbReference type="InterPro" id="IPR004846">
    <property type="entry name" value="T2SS/T3SS_dom"/>
</dbReference>
<accession>A0A1E5XTE1</accession>
<evidence type="ECO:0000256" key="2">
    <source>
        <dbReference type="ARBA" id="ARBA00022692"/>
    </source>
</evidence>
<dbReference type="InterPro" id="IPR049371">
    <property type="entry name" value="GspD-like_N0"/>
</dbReference>
<dbReference type="InterPro" id="IPR001775">
    <property type="entry name" value="GspD/PilQ"/>
</dbReference>
<proteinExistence type="inferred from homology"/>
<feature type="domain" description="GspD-like N0" evidence="9">
    <location>
        <begin position="56"/>
        <end position="126"/>
    </location>
</feature>
<dbReference type="Proteomes" id="UP000095463">
    <property type="component" value="Unassembled WGS sequence"/>
</dbReference>
<evidence type="ECO:0000256" key="1">
    <source>
        <dbReference type="ARBA" id="ARBA00004370"/>
    </source>
</evidence>
<evidence type="ECO:0000259" key="9">
    <source>
        <dbReference type="Pfam" id="PF21305"/>
    </source>
</evidence>
<evidence type="ECO:0000313" key="10">
    <source>
        <dbReference type="EMBL" id="OEO31851.1"/>
    </source>
</evidence>
<protein>
    <recommendedName>
        <fullName evidence="12">Type II secretion system protein GspD</fullName>
    </recommendedName>
</protein>
<comment type="subcellular location">
    <subcellularLocation>
        <location evidence="6">Cell outer membrane</location>
    </subcellularLocation>
    <subcellularLocation>
        <location evidence="1">Membrane</location>
    </subcellularLocation>
</comment>
<evidence type="ECO:0008006" key="12">
    <source>
        <dbReference type="Google" id="ProtNLM"/>
    </source>
</evidence>
<dbReference type="PRINTS" id="PR00811">
    <property type="entry name" value="BCTERIALGSPD"/>
</dbReference>